<feature type="domain" description="Capsule synthesis protein CapA" evidence="3">
    <location>
        <begin position="40"/>
        <end position="277"/>
    </location>
</feature>
<evidence type="ECO:0000259" key="3">
    <source>
        <dbReference type="SMART" id="SM00854"/>
    </source>
</evidence>
<dbReference type="EMBL" id="AGUD01000024">
    <property type="protein sequence ID" value="EHN12426.1"/>
    <property type="molecule type" value="Genomic_DNA"/>
</dbReference>
<name>H0E1M0_9ACTN</name>
<gene>
    <name evidence="4" type="ORF">PAI11_06820</name>
</gene>
<evidence type="ECO:0000256" key="2">
    <source>
        <dbReference type="SAM" id="MobiDB-lite"/>
    </source>
</evidence>
<protein>
    <recommendedName>
        <fullName evidence="3">Capsule synthesis protein CapA domain-containing protein</fullName>
    </recommendedName>
</protein>
<dbReference type="Pfam" id="PF09587">
    <property type="entry name" value="PGA_cap"/>
    <property type="match status" value="1"/>
</dbReference>
<dbReference type="Gene3D" id="3.60.21.10">
    <property type="match status" value="1"/>
</dbReference>
<dbReference type="InterPro" id="IPR019079">
    <property type="entry name" value="Capsule_synth_CapA"/>
</dbReference>
<comment type="similarity">
    <text evidence="1">Belongs to the CapA family.</text>
</comment>
<proteinExistence type="inferred from homology"/>
<dbReference type="PANTHER" id="PTHR33393">
    <property type="entry name" value="POLYGLUTAMINE SYNTHESIS ACCESSORY PROTEIN RV0574C-RELATED"/>
    <property type="match status" value="1"/>
</dbReference>
<dbReference type="AlphaFoldDB" id="H0E1M0"/>
<dbReference type="CDD" id="cd07381">
    <property type="entry name" value="MPP_CapA"/>
    <property type="match status" value="1"/>
</dbReference>
<accession>H0E1M0</accession>
<organism evidence="4 5">
    <name type="scientific">Patulibacter medicamentivorans</name>
    <dbReference type="NCBI Taxonomy" id="1097667"/>
    <lineage>
        <taxon>Bacteria</taxon>
        <taxon>Bacillati</taxon>
        <taxon>Actinomycetota</taxon>
        <taxon>Thermoleophilia</taxon>
        <taxon>Solirubrobacterales</taxon>
        <taxon>Patulibacteraceae</taxon>
        <taxon>Patulibacter</taxon>
    </lineage>
</organism>
<dbReference type="InterPro" id="IPR052169">
    <property type="entry name" value="CW_Biosynth-Accessory"/>
</dbReference>
<sequence>MLLLAVVALGLRAASQGGPGTPGAVAGARAAAPAPKRPLEITWVGDTTLGSSRGLPPQDGTTMLAGVRSQLAGDLVLGNLEGTFGTGGATKCPAAKSTTCFAFQAPPQNARALRDAGFDLVSLANNHAWDAGGTGMAQTTRALDAAGVRYNGRPGEITILRAQGRTVAVLGFAAYAWASPINDLPAVQAFVREAATKADTVVVTFHAGAEGAGAQRTPAGMETAYGERRGDVRAFARAAIDAGADLVVGAGPHVLRGMEVYRDRLIAYSLGNFAGYDNFAVHGPMALSGILRVRLAGDGRALGGRLLPLRLVGKGLPEPDPARTAIGRVASLSAADFGRTAVPIDDQGRLLGDARGRVAPTTTVDPEPAAAASSAR</sequence>
<dbReference type="InterPro" id="IPR029052">
    <property type="entry name" value="Metallo-depent_PP-like"/>
</dbReference>
<keyword evidence="5" id="KW-1185">Reference proteome</keyword>
<dbReference type="Proteomes" id="UP000005143">
    <property type="component" value="Unassembled WGS sequence"/>
</dbReference>
<dbReference type="SUPFAM" id="SSF56300">
    <property type="entry name" value="Metallo-dependent phosphatases"/>
    <property type="match status" value="1"/>
</dbReference>
<evidence type="ECO:0000313" key="5">
    <source>
        <dbReference type="Proteomes" id="UP000005143"/>
    </source>
</evidence>
<reference evidence="4 5" key="1">
    <citation type="journal article" date="2013" name="Biodegradation">
        <title>Quantitative proteomic analysis of ibuprofen-degrading Patulibacter sp. strain I11.</title>
        <authorList>
            <person name="Almeida B."/>
            <person name="Kjeldal H."/>
            <person name="Lolas I."/>
            <person name="Knudsen A.D."/>
            <person name="Carvalho G."/>
            <person name="Nielsen K.L."/>
            <person name="Barreto Crespo M.T."/>
            <person name="Stensballe A."/>
            <person name="Nielsen J.L."/>
        </authorList>
    </citation>
    <scope>NUCLEOTIDE SEQUENCE [LARGE SCALE GENOMIC DNA]</scope>
    <source>
        <strain evidence="4 5">I11</strain>
    </source>
</reference>
<dbReference type="SMART" id="SM00854">
    <property type="entry name" value="PGA_cap"/>
    <property type="match status" value="1"/>
</dbReference>
<dbReference type="PANTHER" id="PTHR33393:SF11">
    <property type="entry name" value="POLYGLUTAMINE SYNTHESIS ACCESSORY PROTEIN RV0574C-RELATED"/>
    <property type="match status" value="1"/>
</dbReference>
<evidence type="ECO:0000256" key="1">
    <source>
        <dbReference type="ARBA" id="ARBA00005662"/>
    </source>
</evidence>
<feature type="region of interest" description="Disordered" evidence="2">
    <location>
        <begin position="352"/>
        <end position="376"/>
    </location>
</feature>
<evidence type="ECO:0000313" key="4">
    <source>
        <dbReference type="EMBL" id="EHN12426.1"/>
    </source>
</evidence>
<comment type="caution">
    <text evidence="4">The sequence shown here is derived from an EMBL/GenBank/DDBJ whole genome shotgun (WGS) entry which is preliminary data.</text>
</comment>